<reference evidence="2 3" key="1">
    <citation type="submission" date="2021-06" db="EMBL/GenBank/DDBJ databases">
        <authorList>
            <person name="Kallberg Y."/>
            <person name="Tangrot J."/>
            <person name="Rosling A."/>
        </authorList>
    </citation>
    <scope>NUCLEOTIDE SEQUENCE [LARGE SCALE GENOMIC DNA]</scope>
    <source>
        <strain evidence="2 3">120-4 pot B 10/14</strain>
    </source>
</reference>
<comment type="caution">
    <text evidence="2">The sequence shown here is derived from an EMBL/GenBank/DDBJ whole genome shotgun (WGS) entry which is preliminary data.</text>
</comment>
<accession>A0ABN7WML4</accession>
<keyword evidence="3" id="KW-1185">Reference proteome</keyword>
<dbReference type="Proteomes" id="UP000789901">
    <property type="component" value="Unassembled WGS sequence"/>
</dbReference>
<name>A0ABN7WML4_GIGMA</name>
<feature type="non-terminal residue" evidence="2">
    <location>
        <position position="1"/>
    </location>
</feature>
<organism evidence="2 3">
    <name type="scientific">Gigaspora margarita</name>
    <dbReference type="NCBI Taxonomy" id="4874"/>
    <lineage>
        <taxon>Eukaryota</taxon>
        <taxon>Fungi</taxon>
        <taxon>Fungi incertae sedis</taxon>
        <taxon>Mucoromycota</taxon>
        <taxon>Glomeromycotina</taxon>
        <taxon>Glomeromycetes</taxon>
        <taxon>Diversisporales</taxon>
        <taxon>Gigasporaceae</taxon>
        <taxon>Gigaspora</taxon>
    </lineage>
</organism>
<gene>
    <name evidence="2" type="ORF">GMARGA_LOCUS32859</name>
</gene>
<feature type="non-terminal residue" evidence="2">
    <location>
        <position position="196"/>
    </location>
</feature>
<evidence type="ECO:0000313" key="3">
    <source>
        <dbReference type="Proteomes" id="UP000789901"/>
    </source>
</evidence>
<feature type="compositionally biased region" description="Polar residues" evidence="1">
    <location>
        <begin position="1"/>
        <end position="15"/>
    </location>
</feature>
<sequence length="196" mass="23291">LNESNQETNKSNQQESNDDKKLHSPRTRTIFINNFADSMSKKEQEDLEFALTQALFATVKEICKIFCCFSDKLNKLVEERWEYTYHSIRMVVYMLDLRFLETNNLSEEAMGYFEFTTFTKKKFGQDKYVSLFIELVKFQKKTSPYNNEVIWNSATSFTLLLWWQLWPYKTNCDNSDSDELFDNGFEMNVIDLVANE</sequence>
<dbReference type="EMBL" id="CAJVQB010052804">
    <property type="protein sequence ID" value="CAG8836081.1"/>
    <property type="molecule type" value="Genomic_DNA"/>
</dbReference>
<protein>
    <submittedName>
        <fullName evidence="2">35731_t:CDS:1</fullName>
    </submittedName>
</protein>
<evidence type="ECO:0000256" key="1">
    <source>
        <dbReference type="SAM" id="MobiDB-lite"/>
    </source>
</evidence>
<proteinExistence type="predicted"/>
<evidence type="ECO:0000313" key="2">
    <source>
        <dbReference type="EMBL" id="CAG8836081.1"/>
    </source>
</evidence>
<feature type="region of interest" description="Disordered" evidence="1">
    <location>
        <begin position="1"/>
        <end position="23"/>
    </location>
</feature>